<gene>
    <name evidence="2" type="ORF">LEP1GSC105_2172</name>
</gene>
<organism evidence="2 3">
    <name type="scientific">Leptospira interrogans str. UI 12758</name>
    <dbReference type="NCBI Taxonomy" id="1049938"/>
    <lineage>
        <taxon>Bacteria</taxon>
        <taxon>Pseudomonadati</taxon>
        <taxon>Spirochaetota</taxon>
        <taxon>Spirochaetia</taxon>
        <taxon>Leptospirales</taxon>
        <taxon>Leptospiraceae</taxon>
        <taxon>Leptospira</taxon>
    </lineage>
</organism>
<dbReference type="Proteomes" id="UP000001340">
    <property type="component" value="Unassembled WGS sequence"/>
</dbReference>
<dbReference type="InterPro" id="IPR010982">
    <property type="entry name" value="Lambda_DNA-bd_dom_sf"/>
</dbReference>
<dbReference type="EMBL" id="AHNR02000028">
    <property type="protein sequence ID" value="EKR55906.1"/>
    <property type="molecule type" value="Genomic_DNA"/>
</dbReference>
<protein>
    <submittedName>
        <fullName evidence="2">DNA-binding helix-turn-helix protein</fullName>
    </submittedName>
</protein>
<accession>A0A0E2D8U4</accession>
<name>A0A0E2D8U4_LEPIR</name>
<dbReference type="PROSITE" id="PS50943">
    <property type="entry name" value="HTH_CROC1"/>
    <property type="match status" value="1"/>
</dbReference>
<reference evidence="2 3" key="1">
    <citation type="submission" date="2012-10" db="EMBL/GenBank/DDBJ databases">
        <authorList>
            <person name="Harkins D.M."/>
            <person name="Durkin A.S."/>
            <person name="Brinkac L.M."/>
            <person name="Haft D.H."/>
            <person name="Selengut J.D."/>
            <person name="Sanka R."/>
            <person name="DePew J."/>
            <person name="Purushe J."/>
            <person name="Chanthongthip A."/>
            <person name="Lattana O."/>
            <person name="Phetsouvanh R."/>
            <person name="Newton P.N."/>
            <person name="Vinetz J.M."/>
            <person name="Sutton G.G."/>
            <person name="Nierman W.C."/>
            <person name="Fouts D.E."/>
        </authorList>
    </citation>
    <scope>NUCLEOTIDE SEQUENCE [LARGE SCALE GENOMIC DNA]</scope>
    <source>
        <strain evidence="2 3">UI 12758</strain>
    </source>
</reference>
<dbReference type="RefSeq" id="WP_000128910.1">
    <property type="nucleotide sequence ID" value="NZ_AHNR02000028.1"/>
</dbReference>
<keyword evidence="2" id="KW-0238">DNA-binding</keyword>
<dbReference type="SMART" id="SM00530">
    <property type="entry name" value="HTH_XRE"/>
    <property type="match status" value="1"/>
</dbReference>
<evidence type="ECO:0000259" key="1">
    <source>
        <dbReference type="PROSITE" id="PS50943"/>
    </source>
</evidence>
<comment type="caution">
    <text evidence="2">The sequence shown here is derived from an EMBL/GenBank/DDBJ whole genome shotgun (WGS) entry which is preliminary data.</text>
</comment>
<proteinExistence type="predicted"/>
<evidence type="ECO:0000313" key="3">
    <source>
        <dbReference type="Proteomes" id="UP000001340"/>
    </source>
</evidence>
<evidence type="ECO:0000313" key="2">
    <source>
        <dbReference type="EMBL" id="EKR55906.1"/>
    </source>
</evidence>
<dbReference type="Gene3D" id="1.10.260.40">
    <property type="entry name" value="lambda repressor-like DNA-binding domains"/>
    <property type="match status" value="1"/>
</dbReference>
<feature type="domain" description="HTH cro/C1-type" evidence="1">
    <location>
        <begin position="8"/>
        <end position="61"/>
    </location>
</feature>
<dbReference type="SUPFAM" id="SSF47413">
    <property type="entry name" value="lambda repressor-like DNA-binding domains"/>
    <property type="match status" value="1"/>
</dbReference>
<dbReference type="AlphaFoldDB" id="A0A0E2D8U4"/>
<dbReference type="CDD" id="cd00093">
    <property type="entry name" value="HTH_XRE"/>
    <property type="match status" value="1"/>
</dbReference>
<sequence>MTDEAKRLQKFMKQLGLTQVQIANETGYSQASISRYINGRDMDMQFLLKLKERYNANPIWFPTGEGSMFLSSSEELDKQTDEIRFLIRGLKEREGMLQFVQRIVKTTDSEWKKVQEMVRLLLGQDD</sequence>
<dbReference type="InterPro" id="IPR001387">
    <property type="entry name" value="Cro/C1-type_HTH"/>
</dbReference>
<dbReference type="GO" id="GO:0003677">
    <property type="term" value="F:DNA binding"/>
    <property type="evidence" value="ECO:0007669"/>
    <property type="project" value="UniProtKB-KW"/>
</dbReference>
<dbReference type="Pfam" id="PF01381">
    <property type="entry name" value="HTH_3"/>
    <property type="match status" value="1"/>
</dbReference>